<dbReference type="PANTHER" id="PTHR30461">
    <property type="entry name" value="DNA-INVERTASE FROM LAMBDOID PROPHAGE"/>
    <property type="match status" value="1"/>
</dbReference>
<gene>
    <name evidence="2" type="ORF">RM533_13550</name>
</gene>
<dbReference type="InterPro" id="IPR050639">
    <property type="entry name" value="SSR_resolvase"/>
</dbReference>
<name>A0ABU2ZKR4_9SPHN</name>
<dbReference type="Pfam" id="PF00239">
    <property type="entry name" value="Resolvase"/>
    <property type="match status" value="1"/>
</dbReference>
<evidence type="ECO:0000313" key="2">
    <source>
        <dbReference type="EMBL" id="MDT0577180.1"/>
    </source>
</evidence>
<dbReference type="SUPFAM" id="SSF53041">
    <property type="entry name" value="Resolvase-like"/>
    <property type="match status" value="1"/>
</dbReference>
<reference evidence="2 3" key="1">
    <citation type="submission" date="2023-09" db="EMBL/GenBank/DDBJ databases">
        <authorList>
            <person name="Rey-Velasco X."/>
        </authorList>
    </citation>
    <scope>NUCLEOTIDE SEQUENCE [LARGE SCALE GENOMIC DNA]</scope>
    <source>
        <strain evidence="2 3">F390</strain>
    </source>
</reference>
<evidence type="ECO:0000313" key="3">
    <source>
        <dbReference type="Proteomes" id="UP001259803"/>
    </source>
</evidence>
<dbReference type="InterPro" id="IPR036162">
    <property type="entry name" value="Resolvase-like_N_sf"/>
</dbReference>
<proteinExistence type="predicted"/>
<sequence>MKEETSMSGKAYAIYARAEKDAVRHSLQRQIRNCMTYVEEEGGTVVAVHAERSCGCEPSQRPELRALLDLIDDGGIDYLVCESLDRLCRPVTNYIALRDRLDANGVEVLTVAGASGTYRTQKIAEIISAHMRSDIAMRIRRGKAMAKALRR</sequence>
<dbReference type="Gene3D" id="3.40.50.1390">
    <property type="entry name" value="Resolvase, N-terminal catalytic domain"/>
    <property type="match status" value="1"/>
</dbReference>
<dbReference type="RefSeq" id="WP_311341755.1">
    <property type="nucleotide sequence ID" value="NZ_JAVRHS010000024.1"/>
</dbReference>
<protein>
    <submittedName>
        <fullName evidence="2">Recombinase family protein</fullName>
    </submittedName>
</protein>
<dbReference type="InterPro" id="IPR006119">
    <property type="entry name" value="Resolv_N"/>
</dbReference>
<keyword evidence="3" id="KW-1185">Reference proteome</keyword>
<dbReference type="CDD" id="cd00338">
    <property type="entry name" value="Ser_Recombinase"/>
    <property type="match status" value="1"/>
</dbReference>
<dbReference type="SMART" id="SM00857">
    <property type="entry name" value="Resolvase"/>
    <property type="match status" value="1"/>
</dbReference>
<organism evidence="2 3">
    <name type="scientific">Croceicoccus esteveae</name>
    <dbReference type="NCBI Taxonomy" id="3075597"/>
    <lineage>
        <taxon>Bacteria</taxon>
        <taxon>Pseudomonadati</taxon>
        <taxon>Pseudomonadota</taxon>
        <taxon>Alphaproteobacteria</taxon>
        <taxon>Sphingomonadales</taxon>
        <taxon>Erythrobacteraceae</taxon>
        <taxon>Croceicoccus</taxon>
    </lineage>
</organism>
<dbReference type="PANTHER" id="PTHR30461:SF23">
    <property type="entry name" value="DNA RECOMBINASE-RELATED"/>
    <property type="match status" value="1"/>
</dbReference>
<accession>A0ABU2ZKR4</accession>
<evidence type="ECO:0000259" key="1">
    <source>
        <dbReference type="PROSITE" id="PS51736"/>
    </source>
</evidence>
<comment type="caution">
    <text evidence="2">The sequence shown here is derived from an EMBL/GenBank/DDBJ whole genome shotgun (WGS) entry which is preliminary data.</text>
</comment>
<dbReference type="Proteomes" id="UP001259803">
    <property type="component" value="Unassembled WGS sequence"/>
</dbReference>
<feature type="domain" description="Resolvase/invertase-type recombinase catalytic" evidence="1">
    <location>
        <begin position="11"/>
        <end position="151"/>
    </location>
</feature>
<dbReference type="EMBL" id="JAVRHS010000024">
    <property type="protein sequence ID" value="MDT0577180.1"/>
    <property type="molecule type" value="Genomic_DNA"/>
</dbReference>
<dbReference type="PROSITE" id="PS51736">
    <property type="entry name" value="RECOMBINASES_3"/>
    <property type="match status" value="1"/>
</dbReference>